<accession>A0A6C0J859</accession>
<reference evidence="1" key="1">
    <citation type="journal article" date="2020" name="Nature">
        <title>Giant virus diversity and host interactions through global metagenomics.</title>
        <authorList>
            <person name="Schulz F."/>
            <person name="Roux S."/>
            <person name="Paez-Espino D."/>
            <person name="Jungbluth S."/>
            <person name="Walsh D.A."/>
            <person name="Denef V.J."/>
            <person name="McMahon K.D."/>
            <person name="Konstantinidis K.T."/>
            <person name="Eloe-Fadrosh E.A."/>
            <person name="Kyrpides N.C."/>
            <person name="Woyke T."/>
        </authorList>
    </citation>
    <scope>NUCLEOTIDE SEQUENCE</scope>
    <source>
        <strain evidence="1">GVMAG-M-3300025880-56</strain>
    </source>
</reference>
<name>A0A6C0J859_9ZZZZ</name>
<evidence type="ECO:0000313" key="1">
    <source>
        <dbReference type="EMBL" id="QHU01832.1"/>
    </source>
</evidence>
<dbReference type="AlphaFoldDB" id="A0A6C0J859"/>
<organism evidence="1">
    <name type="scientific">viral metagenome</name>
    <dbReference type="NCBI Taxonomy" id="1070528"/>
    <lineage>
        <taxon>unclassified sequences</taxon>
        <taxon>metagenomes</taxon>
        <taxon>organismal metagenomes</taxon>
    </lineage>
</organism>
<protein>
    <submittedName>
        <fullName evidence="1">Uncharacterized protein</fullName>
    </submittedName>
</protein>
<sequence>MNSSTAQTFDLSDAMKALYKKKTCVEQANVETCVEQANVETFTNNGKRKAEETIGNVSKKIKVTHNVNN</sequence>
<proteinExistence type="predicted"/>
<dbReference type="EMBL" id="MN740350">
    <property type="protein sequence ID" value="QHU01832.1"/>
    <property type="molecule type" value="Genomic_DNA"/>
</dbReference>